<name>A0A933RVQ3_RHOPL</name>
<proteinExistence type="predicted"/>
<keyword evidence="1" id="KW-0732">Signal</keyword>
<organism evidence="2 3">
    <name type="scientific">Rhodopseudomonas palustris</name>
    <dbReference type="NCBI Taxonomy" id="1076"/>
    <lineage>
        <taxon>Bacteria</taxon>
        <taxon>Pseudomonadati</taxon>
        <taxon>Pseudomonadota</taxon>
        <taxon>Alphaproteobacteria</taxon>
        <taxon>Hyphomicrobiales</taxon>
        <taxon>Nitrobacteraceae</taxon>
        <taxon>Rhodopseudomonas</taxon>
    </lineage>
</organism>
<feature type="chain" id="PRO_5038026369" evidence="1">
    <location>
        <begin position="26"/>
        <end position="241"/>
    </location>
</feature>
<sequence length="241" mass="26246">MRHQSLAKLGLAAVLAGCLSVGAVAAPRQIIILRHGEKQDAYRLCQVGVKRSLALAAQYLGKGAEQSLFTAESPPAAFLAITLHTLELVSPAASSWDMPVDVYSALPMTGQTAAQTTTILNTRTQQAARDVMTNPAWDGKVVVMVWEHHHIANMALERQFAGVKVTLRQLLNLDVDTSLPDTWSGDNFDYFWIVNFAKGSDRPVSVEVRRQVFAGAFATVPSNEWGKPPQYPANSSCEVSR</sequence>
<dbReference type="EMBL" id="JACRJB010000004">
    <property type="protein sequence ID" value="MBI5127952.1"/>
    <property type="molecule type" value="Genomic_DNA"/>
</dbReference>
<dbReference type="AlphaFoldDB" id="A0A933RVQ3"/>
<reference evidence="2" key="1">
    <citation type="submission" date="2020-07" db="EMBL/GenBank/DDBJ databases">
        <title>Huge and variable diversity of episymbiotic CPR bacteria and DPANN archaea in groundwater ecosystems.</title>
        <authorList>
            <person name="He C.Y."/>
            <person name="Keren R."/>
            <person name="Whittaker M."/>
            <person name="Farag I.F."/>
            <person name="Doudna J."/>
            <person name="Cate J.H.D."/>
            <person name="Banfield J.F."/>
        </authorList>
    </citation>
    <scope>NUCLEOTIDE SEQUENCE</scope>
    <source>
        <strain evidence="2">NC_groundwater_1818_Pr3_B-0.1um_66_35</strain>
    </source>
</reference>
<gene>
    <name evidence="2" type="ORF">HZA66_00795</name>
</gene>
<feature type="signal peptide" evidence="1">
    <location>
        <begin position="1"/>
        <end position="25"/>
    </location>
</feature>
<evidence type="ECO:0000313" key="2">
    <source>
        <dbReference type="EMBL" id="MBI5127952.1"/>
    </source>
</evidence>
<accession>A0A933RVQ3</accession>
<dbReference type="Proteomes" id="UP000782519">
    <property type="component" value="Unassembled WGS sequence"/>
</dbReference>
<evidence type="ECO:0000313" key="3">
    <source>
        <dbReference type="Proteomes" id="UP000782519"/>
    </source>
</evidence>
<evidence type="ECO:0000256" key="1">
    <source>
        <dbReference type="SAM" id="SignalP"/>
    </source>
</evidence>
<protein>
    <submittedName>
        <fullName evidence="2">Histidine phosphatase family protein</fullName>
    </submittedName>
</protein>
<comment type="caution">
    <text evidence="2">The sequence shown here is derived from an EMBL/GenBank/DDBJ whole genome shotgun (WGS) entry which is preliminary data.</text>
</comment>